<dbReference type="Proteomes" id="UP000253034">
    <property type="component" value="Unassembled WGS sequence"/>
</dbReference>
<dbReference type="PANTHER" id="PTHR46112:SF3">
    <property type="entry name" value="AMINOPEPTIDASE YPDF"/>
    <property type="match status" value="1"/>
</dbReference>
<evidence type="ECO:0000313" key="7">
    <source>
        <dbReference type="EMBL" id="RCX09302.1"/>
    </source>
</evidence>
<dbReference type="RefSeq" id="WP_114299977.1">
    <property type="nucleotide sequence ID" value="NZ_QPJT01000037.1"/>
</dbReference>
<dbReference type="AlphaFoldDB" id="A0A369AIV7"/>
<dbReference type="EMBL" id="QPJT01000037">
    <property type="protein sequence ID" value="RCX09302.1"/>
    <property type="molecule type" value="Genomic_DNA"/>
</dbReference>
<dbReference type="CDD" id="cd01092">
    <property type="entry name" value="APP-like"/>
    <property type="match status" value="1"/>
</dbReference>
<keyword evidence="3" id="KW-0378">Hydrolase</keyword>
<keyword evidence="7" id="KW-0031">Aminopeptidase</keyword>
<reference evidence="7 8" key="1">
    <citation type="submission" date="2018-07" db="EMBL/GenBank/DDBJ databases">
        <title>Genomic Encyclopedia of Type Strains, Phase IV (KMG-IV): sequencing the most valuable type-strain genomes for metagenomic binning, comparative biology and taxonomic classification.</title>
        <authorList>
            <person name="Goeker M."/>
        </authorList>
    </citation>
    <scope>NUCLEOTIDE SEQUENCE [LARGE SCALE GENOMIC DNA]</scope>
    <source>
        <strain evidence="7 8">DSM 27016</strain>
    </source>
</reference>
<name>A0A369AIV7_9FIRM</name>
<gene>
    <name evidence="7" type="ORF">DFR58_13716</name>
</gene>
<dbReference type="SUPFAM" id="SSF55920">
    <property type="entry name" value="Creatinase/aminopeptidase"/>
    <property type="match status" value="1"/>
</dbReference>
<dbReference type="GO" id="GO:0046872">
    <property type="term" value="F:metal ion binding"/>
    <property type="evidence" value="ECO:0007669"/>
    <property type="project" value="UniProtKB-KW"/>
</dbReference>
<evidence type="ECO:0000256" key="2">
    <source>
        <dbReference type="ARBA" id="ARBA00022723"/>
    </source>
</evidence>
<sequence length="359" mass="39144">MGDITVKRLEGLRHKLKQKGIDAALVAKKENVTYMSGFNGGDSYLIITMEEAFLITDSRYVQQAAVQAPMYKVTRYQGSVADALGDMVKKAGAASVGFEEGYLTYQAYNEFKARLGAEKFLPMGGAIEELRLVKDREEIEIIKRAVKIADDAFSHILGLIKPGTAEIEIAAELEFHMKKNGAKGPSFETIVASGQRGSMPHGVASDKKVQMGEAITMDYGAIYMDYCSDMTRTVFLGTPDDELRKIYEVVLKAQSQALNGAREGLTGKEVDSIARDIIKDAGFDRFFGHGLGHGVGLEIHEEPRLSVSGERRLENGMVATVEPGIYVEGLGGVRIEDMIVINGGSPLVLTESPKELIII</sequence>
<dbReference type="GO" id="GO:0004177">
    <property type="term" value="F:aminopeptidase activity"/>
    <property type="evidence" value="ECO:0007669"/>
    <property type="project" value="UniProtKB-KW"/>
</dbReference>
<dbReference type="InterPro" id="IPR050659">
    <property type="entry name" value="Peptidase_M24B"/>
</dbReference>
<evidence type="ECO:0000259" key="6">
    <source>
        <dbReference type="Pfam" id="PF01321"/>
    </source>
</evidence>
<accession>A0A369AIV7</accession>
<dbReference type="InterPro" id="IPR000994">
    <property type="entry name" value="Pept_M24"/>
</dbReference>
<protein>
    <submittedName>
        <fullName evidence="7">Xaa-Pro aminopeptidase</fullName>
    </submittedName>
</protein>
<dbReference type="Pfam" id="PF01321">
    <property type="entry name" value="Creatinase_N"/>
    <property type="match status" value="1"/>
</dbReference>
<evidence type="ECO:0000256" key="3">
    <source>
        <dbReference type="ARBA" id="ARBA00022801"/>
    </source>
</evidence>
<dbReference type="SUPFAM" id="SSF53092">
    <property type="entry name" value="Creatinase/prolidase N-terminal domain"/>
    <property type="match status" value="1"/>
</dbReference>
<comment type="caution">
    <text evidence="7">The sequence shown here is derived from an EMBL/GenBank/DDBJ whole genome shotgun (WGS) entry which is preliminary data.</text>
</comment>
<evidence type="ECO:0000256" key="1">
    <source>
        <dbReference type="ARBA" id="ARBA00008766"/>
    </source>
</evidence>
<dbReference type="InterPro" id="IPR029149">
    <property type="entry name" value="Creatin/AminoP/Spt16_N"/>
</dbReference>
<feature type="domain" description="Creatinase N-terminal" evidence="6">
    <location>
        <begin position="8"/>
        <end position="133"/>
    </location>
</feature>
<dbReference type="Pfam" id="PF00557">
    <property type="entry name" value="Peptidase_M24"/>
    <property type="match status" value="1"/>
</dbReference>
<evidence type="ECO:0000313" key="8">
    <source>
        <dbReference type="Proteomes" id="UP000253034"/>
    </source>
</evidence>
<dbReference type="InterPro" id="IPR001131">
    <property type="entry name" value="Peptidase_M24B_aminopep-P_CS"/>
</dbReference>
<dbReference type="PANTHER" id="PTHR46112">
    <property type="entry name" value="AMINOPEPTIDASE"/>
    <property type="match status" value="1"/>
</dbReference>
<dbReference type="FunFam" id="3.90.230.10:FF:000014">
    <property type="entry name" value="Aminopeptidase P family protein"/>
    <property type="match status" value="1"/>
</dbReference>
<organism evidence="7 8">
    <name type="scientific">Anaerobacterium chartisolvens</name>
    <dbReference type="NCBI Taxonomy" id="1297424"/>
    <lineage>
        <taxon>Bacteria</taxon>
        <taxon>Bacillati</taxon>
        <taxon>Bacillota</taxon>
        <taxon>Clostridia</taxon>
        <taxon>Eubacteriales</taxon>
        <taxon>Oscillospiraceae</taxon>
        <taxon>Anaerobacterium</taxon>
    </lineage>
</organism>
<dbReference type="OrthoDB" id="9806388at2"/>
<evidence type="ECO:0000259" key="5">
    <source>
        <dbReference type="Pfam" id="PF00557"/>
    </source>
</evidence>
<dbReference type="InterPro" id="IPR036005">
    <property type="entry name" value="Creatinase/aminopeptidase-like"/>
</dbReference>
<keyword evidence="2 4" id="KW-0479">Metal-binding</keyword>
<dbReference type="Gene3D" id="3.90.230.10">
    <property type="entry name" value="Creatinase/methionine aminopeptidase superfamily"/>
    <property type="match status" value="1"/>
</dbReference>
<dbReference type="PROSITE" id="PS00491">
    <property type="entry name" value="PROLINE_PEPTIDASE"/>
    <property type="match status" value="1"/>
</dbReference>
<evidence type="ECO:0000256" key="4">
    <source>
        <dbReference type="RuleBase" id="RU000590"/>
    </source>
</evidence>
<comment type="similarity">
    <text evidence="1 4">Belongs to the peptidase M24B family.</text>
</comment>
<dbReference type="Gene3D" id="3.40.350.10">
    <property type="entry name" value="Creatinase/prolidase N-terminal domain"/>
    <property type="match status" value="1"/>
</dbReference>
<dbReference type="InterPro" id="IPR000587">
    <property type="entry name" value="Creatinase_N"/>
</dbReference>
<proteinExistence type="inferred from homology"/>
<keyword evidence="8" id="KW-1185">Reference proteome</keyword>
<keyword evidence="7" id="KW-0645">Protease</keyword>
<feature type="domain" description="Peptidase M24" evidence="5">
    <location>
        <begin position="140"/>
        <end position="341"/>
    </location>
</feature>